<evidence type="ECO:0000313" key="3">
    <source>
        <dbReference type="EMBL" id="SDM67554.1"/>
    </source>
</evidence>
<dbReference type="EMBL" id="FNHU01000005">
    <property type="protein sequence ID" value="SDM67554.1"/>
    <property type="molecule type" value="Genomic_DNA"/>
</dbReference>
<organism evidence="3 4">
    <name type="scientific">Actinomyces ruminicola</name>
    <dbReference type="NCBI Taxonomy" id="332524"/>
    <lineage>
        <taxon>Bacteria</taxon>
        <taxon>Bacillati</taxon>
        <taxon>Actinomycetota</taxon>
        <taxon>Actinomycetes</taxon>
        <taxon>Actinomycetales</taxon>
        <taxon>Actinomycetaceae</taxon>
        <taxon>Actinomyces</taxon>
    </lineage>
</organism>
<evidence type="ECO:0000256" key="1">
    <source>
        <dbReference type="ARBA" id="ARBA00006479"/>
    </source>
</evidence>
<dbReference type="InterPro" id="IPR043129">
    <property type="entry name" value="ATPase_NBD"/>
</dbReference>
<dbReference type="GO" id="GO:0016301">
    <property type="term" value="F:kinase activity"/>
    <property type="evidence" value="ECO:0007669"/>
    <property type="project" value="UniProtKB-KW"/>
</dbReference>
<protein>
    <submittedName>
        <fullName evidence="3">Sugar kinase of the NBD/HSP70 family, may contain an N-terminal HTH domain</fullName>
    </submittedName>
</protein>
<dbReference type="PANTHER" id="PTHR18964">
    <property type="entry name" value="ROK (REPRESSOR, ORF, KINASE) FAMILY"/>
    <property type="match status" value="1"/>
</dbReference>
<name>A0A1G9V5W1_9ACTO</name>
<dbReference type="Gene3D" id="3.30.420.40">
    <property type="match status" value="2"/>
</dbReference>
<accession>A0A1G9V5W1</accession>
<proteinExistence type="inferred from homology"/>
<feature type="region of interest" description="Disordered" evidence="2">
    <location>
        <begin position="17"/>
        <end position="40"/>
    </location>
</feature>
<dbReference type="PANTHER" id="PTHR18964:SF149">
    <property type="entry name" value="BIFUNCTIONAL UDP-N-ACETYLGLUCOSAMINE 2-EPIMERASE_N-ACETYLMANNOSAMINE KINASE"/>
    <property type="match status" value="1"/>
</dbReference>
<feature type="compositionally biased region" description="Low complexity" evidence="2">
    <location>
        <begin position="28"/>
        <end position="40"/>
    </location>
</feature>
<comment type="similarity">
    <text evidence="1">Belongs to the ROK (NagC/XylR) family.</text>
</comment>
<dbReference type="InterPro" id="IPR000600">
    <property type="entry name" value="ROK"/>
</dbReference>
<dbReference type="SUPFAM" id="SSF53067">
    <property type="entry name" value="Actin-like ATPase domain"/>
    <property type="match status" value="1"/>
</dbReference>
<reference evidence="3 4" key="1">
    <citation type="submission" date="2016-10" db="EMBL/GenBank/DDBJ databases">
        <authorList>
            <person name="de Groot N.N."/>
        </authorList>
    </citation>
    <scope>NUCLEOTIDE SEQUENCE [LARGE SCALE GENOMIC DNA]</scope>
    <source>
        <strain evidence="3 4">KPR-7B</strain>
    </source>
</reference>
<keyword evidence="3" id="KW-0418">Kinase</keyword>
<gene>
    <name evidence="3" type="ORF">SAMN04487766_105114</name>
</gene>
<keyword evidence="3" id="KW-0808">Transferase</keyword>
<evidence type="ECO:0000256" key="2">
    <source>
        <dbReference type="SAM" id="MobiDB-lite"/>
    </source>
</evidence>
<dbReference type="Pfam" id="PF00480">
    <property type="entry name" value="ROK"/>
    <property type="match status" value="1"/>
</dbReference>
<evidence type="ECO:0000313" key="4">
    <source>
        <dbReference type="Proteomes" id="UP000199671"/>
    </source>
</evidence>
<dbReference type="AlphaFoldDB" id="A0A1G9V5W1"/>
<sequence length="472" mass="49846">MITVDANQSAADTAYVTAHDSQHDGVQPPGSSASASKAPVPACHQARTPAFAHVSQLAELMAETRKYPQGVSRADLCETLTLGRNAVDRRLKTAIGLGLLIPAGRGMSTGGRAPEMWRFNPAVATILVLSISYRSSTVALTDLSGTIIDQIHWEEGILSDPHTVTAHALEHLGALHDRHPELPPAWGLGVSIPTTVDFRDGSLIAPATARTGGASDTLSWTGFPLRSRLARALNLPVWIDDEVNVLALAAAKRIGAPEDLLYVRLSLGLGMGIVSHGQVHRGAAAASGEIAHIQMTGSGGRSCRCGRKGCLETALSGGALEDAAVTPQALKRSPYLRRLDENGGIRCEHVFCGAAEGDPVCVRLLTEAADRLSVVLAVLTTTYNPGEVVLGGGVAQAGEFFSRAVGQALRRRVLPATSERLRVRMGDEDDALKGACRMVTDALLSAHVMHVWLPYGSPVGVAELVTHRRQDA</sequence>
<dbReference type="Proteomes" id="UP000199671">
    <property type="component" value="Unassembled WGS sequence"/>
</dbReference>